<accession>A0ABS2PEP1</accession>
<dbReference type="RefSeq" id="WP_204698609.1">
    <property type="nucleotide sequence ID" value="NZ_JAFBEC010000008.1"/>
</dbReference>
<feature type="domain" description="IrrE N-terminal-like" evidence="1">
    <location>
        <begin position="40"/>
        <end position="162"/>
    </location>
</feature>
<dbReference type="InterPro" id="IPR010359">
    <property type="entry name" value="IrrE_HExxH"/>
</dbReference>
<sequence length="188" mass="21516">MLLRQKISKTIDNWEDRANQVLKLFKYTFPDEIDMGAICYKFGIKIKPMPFGDPSLSYSQITRGRRGIIYIKSGMDPIEKKIVLAEEFAHIYSHTQHQLEVPEIDINKIEFQAKKMAAYLLMPSKLLGEVYVTACQLTDAVLVTEIADHFLVTEEFAMYRLELAFGHPVHGISKLPDGSLATIQMFEE</sequence>
<reference evidence="2 3" key="1">
    <citation type="submission" date="2021-01" db="EMBL/GenBank/DDBJ databases">
        <title>Genomic Encyclopedia of Type Strains, Phase IV (KMG-IV): sequencing the most valuable type-strain genomes for metagenomic binning, comparative biology and taxonomic classification.</title>
        <authorList>
            <person name="Goeker M."/>
        </authorList>
    </citation>
    <scope>NUCLEOTIDE SEQUENCE [LARGE SCALE GENOMIC DNA]</scope>
    <source>
        <strain evidence="2 3">DSM 25540</strain>
    </source>
</reference>
<protein>
    <submittedName>
        <fullName evidence="2">Zn-dependent peptidase ImmA (M78 family)</fullName>
    </submittedName>
</protein>
<dbReference type="Proteomes" id="UP000741863">
    <property type="component" value="Unassembled WGS sequence"/>
</dbReference>
<evidence type="ECO:0000313" key="2">
    <source>
        <dbReference type="EMBL" id="MBM7633878.1"/>
    </source>
</evidence>
<proteinExistence type="predicted"/>
<dbReference type="Gene3D" id="1.10.10.2910">
    <property type="match status" value="1"/>
</dbReference>
<keyword evidence="3" id="KW-1185">Reference proteome</keyword>
<gene>
    <name evidence="2" type="ORF">JOD17_002974</name>
</gene>
<evidence type="ECO:0000259" key="1">
    <source>
        <dbReference type="Pfam" id="PF06114"/>
    </source>
</evidence>
<name>A0ABS2PEP1_9BACL</name>
<dbReference type="Pfam" id="PF06114">
    <property type="entry name" value="Peptidase_M78"/>
    <property type="match status" value="1"/>
</dbReference>
<dbReference type="EMBL" id="JAFBEC010000008">
    <property type="protein sequence ID" value="MBM7633878.1"/>
    <property type="molecule type" value="Genomic_DNA"/>
</dbReference>
<organism evidence="2 3">
    <name type="scientific">Geomicrobium sediminis</name>
    <dbReference type="NCBI Taxonomy" id="1347788"/>
    <lineage>
        <taxon>Bacteria</taxon>
        <taxon>Bacillati</taxon>
        <taxon>Bacillota</taxon>
        <taxon>Bacilli</taxon>
        <taxon>Bacillales</taxon>
        <taxon>Geomicrobium</taxon>
    </lineage>
</organism>
<comment type="caution">
    <text evidence="2">The sequence shown here is derived from an EMBL/GenBank/DDBJ whole genome shotgun (WGS) entry which is preliminary data.</text>
</comment>
<evidence type="ECO:0000313" key="3">
    <source>
        <dbReference type="Proteomes" id="UP000741863"/>
    </source>
</evidence>